<gene>
    <name evidence="2" type="ORF">DW064_15060</name>
</gene>
<dbReference type="Proteomes" id="UP000284562">
    <property type="component" value="Unassembled WGS sequence"/>
</dbReference>
<keyword evidence="1" id="KW-1133">Transmembrane helix</keyword>
<feature type="transmembrane region" description="Helical" evidence="1">
    <location>
        <begin position="212"/>
        <end position="238"/>
    </location>
</feature>
<proteinExistence type="predicted"/>
<reference evidence="2 3" key="1">
    <citation type="submission" date="2018-08" db="EMBL/GenBank/DDBJ databases">
        <title>A genome reference for cultivated species of the human gut microbiota.</title>
        <authorList>
            <person name="Zou Y."/>
            <person name="Xue W."/>
            <person name="Luo G."/>
        </authorList>
    </citation>
    <scope>NUCLEOTIDE SEQUENCE [LARGE SCALE GENOMIC DNA]</scope>
    <source>
        <strain evidence="2 3">AF43-2</strain>
    </source>
</reference>
<evidence type="ECO:0000256" key="1">
    <source>
        <dbReference type="SAM" id="Phobius"/>
    </source>
</evidence>
<feature type="transmembrane region" description="Helical" evidence="1">
    <location>
        <begin position="57"/>
        <end position="73"/>
    </location>
</feature>
<dbReference type="EMBL" id="QRNN01000108">
    <property type="protein sequence ID" value="RHK45324.1"/>
    <property type="molecule type" value="Genomic_DNA"/>
</dbReference>
<feature type="transmembrane region" description="Helical" evidence="1">
    <location>
        <begin position="250"/>
        <end position="268"/>
    </location>
</feature>
<feature type="transmembrane region" description="Helical" evidence="1">
    <location>
        <begin position="133"/>
        <end position="152"/>
    </location>
</feature>
<feature type="transmembrane region" description="Helical" evidence="1">
    <location>
        <begin position="304"/>
        <end position="323"/>
    </location>
</feature>
<keyword evidence="1" id="KW-0812">Transmembrane</keyword>
<keyword evidence="1" id="KW-0472">Membrane</keyword>
<organism evidence="2 3">
    <name type="scientific">Segatella copri</name>
    <dbReference type="NCBI Taxonomy" id="165179"/>
    <lineage>
        <taxon>Bacteria</taxon>
        <taxon>Pseudomonadati</taxon>
        <taxon>Bacteroidota</taxon>
        <taxon>Bacteroidia</taxon>
        <taxon>Bacteroidales</taxon>
        <taxon>Prevotellaceae</taxon>
        <taxon>Segatella</taxon>
    </lineage>
</organism>
<evidence type="ECO:0000313" key="3">
    <source>
        <dbReference type="Proteomes" id="UP000284562"/>
    </source>
</evidence>
<feature type="transmembrane region" description="Helical" evidence="1">
    <location>
        <begin position="30"/>
        <end position="50"/>
    </location>
</feature>
<comment type="caution">
    <text evidence="2">The sequence shown here is derived from an EMBL/GenBank/DDBJ whole genome shotgun (WGS) entry which is preliminary data.</text>
</comment>
<feature type="transmembrane region" description="Helical" evidence="1">
    <location>
        <begin position="161"/>
        <end position="178"/>
    </location>
</feature>
<sequence>MYNETDFSEYIPNDSSLKWYQLEPNDAKELVIKLVLFVLCPFAAFLGSLLRPTSKSSFVIYFLFGILFCWHMDPKGLVVYDDYIGIRDLFLKYKYTMTDFYDKLWLYITFEGKEKELYSVFLNAFTRQFSDNYHLFFAIASVPYLLFSLLSVRKMVTDNEFPLWGFMSLIIILLFVIPRDIVTVQNPRYTTGVWITMWGFLNYFDQSARNRYLYVIPILLTPFIHSGFWPMIFVYILAISLPLSAHIKTLHIIFFASIPFSLLSYDLFNGINYSFLPPAISNWIEMYLNDDFYAKFVQKKGASGFFWVSQLFSYIIYGLYLYIPKFVQKKGASGFFWVSQLFSYIIYGLYLYIPL</sequence>
<dbReference type="AlphaFoldDB" id="A0AA92V4Q3"/>
<evidence type="ECO:0008006" key="4">
    <source>
        <dbReference type="Google" id="ProtNLM"/>
    </source>
</evidence>
<feature type="transmembrane region" description="Helical" evidence="1">
    <location>
        <begin position="335"/>
        <end position="353"/>
    </location>
</feature>
<accession>A0AA92V4Q3</accession>
<evidence type="ECO:0000313" key="2">
    <source>
        <dbReference type="EMBL" id="RHK45324.1"/>
    </source>
</evidence>
<protein>
    <recommendedName>
        <fullName evidence="4">EpsG family protein</fullName>
    </recommendedName>
</protein>
<feature type="non-terminal residue" evidence="2">
    <location>
        <position position="355"/>
    </location>
</feature>
<name>A0AA92V4Q3_9BACT</name>